<evidence type="ECO:0000313" key="2">
    <source>
        <dbReference type="EMBL" id="KAK9097194.1"/>
    </source>
</evidence>
<dbReference type="CDD" id="cd22933">
    <property type="entry name" value="HFD_HFI1"/>
    <property type="match status" value="1"/>
</dbReference>
<dbReference type="Pfam" id="PF12767">
    <property type="entry name" value="SAGA-Tad1"/>
    <property type="match status" value="1"/>
</dbReference>
<dbReference type="GO" id="GO:0003713">
    <property type="term" value="F:transcription coactivator activity"/>
    <property type="evidence" value="ECO:0007669"/>
    <property type="project" value="TreeGrafter"/>
</dbReference>
<organism evidence="2 3">
    <name type="scientific">Stephania japonica</name>
    <dbReference type="NCBI Taxonomy" id="461633"/>
    <lineage>
        <taxon>Eukaryota</taxon>
        <taxon>Viridiplantae</taxon>
        <taxon>Streptophyta</taxon>
        <taxon>Embryophyta</taxon>
        <taxon>Tracheophyta</taxon>
        <taxon>Spermatophyta</taxon>
        <taxon>Magnoliopsida</taxon>
        <taxon>Ranunculales</taxon>
        <taxon>Menispermaceae</taxon>
        <taxon>Menispermoideae</taxon>
        <taxon>Cissampelideae</taxon>
        <taxon>Stephania</taxon>
    </lineage>
</organism>
<feature type="region of interest" description="Disordered" evidence="1">
    <location>
        <begin position="120"/>
        <end position="174"/>
    </location>
</feature>
<dbReference type="GO" id="GO:0000124">
    <property type="term" value="C:SAGA complex"/>
    <property type="evidence" value="ECO:0007669"/>
    <property type="project" value="TreeGrafter"/>
</dbReference>
<dbReference type="EMBL" id="JBBNAE010000009">
    <property type="protein sequence ID" value="KAK9097194.1"/>
    <property type="molecule type" value="Genomic_DNA"/>
</dbReference>
<feature type="compositionally biased region" description="Polar residues" evidence="1">
    <location>
        <begin position="159"/>
        <end position="169"/>
    </location>
</feature>
<evidence type="ECO:0000313" key="3">
    <source>
        <dbReference type="Proteomes" id="UP001417504"/>
    </source>
</evidence>
<evidence type="ECO:0000256" key="1">
    <source>
        <dbReference type="SAM" id="MobiDB-lite"/>
    </source>
</evidence>
<feature type="compositionally biased region" description="Basic and acidic residues" evidence="1">
    <location>
        <begin position="130"/>
        <end position="140"/>
    </location>
</feature>
<name>A0AAP0EY66_9MAGN</name>
<protein>
    <submittedName>
        <fullName evidence="2">Uncharacterized protein</fullName>
    </submittedName>
</protein>
<proteinExistence type="predicted"/>
<dbReference type="InterPro" id="IPR024738">
    <property type="entry name" value="Hfi1/Tada1"/>
</dbReference>
<dbReference type="GO" id="GO:0006357">
    <property type="term" value="P:regulation of transcription by RNA polymerase II"/>
    <property type="evidence" value="ECO:0007669"/>
    <property type="project" value="TreeGrafter"/>
</dbReference>
<dbReference type="Proteomes" id="UP001417504">
    <property type="component" value="Unassembled WGS sequence"/>
</dbReference>
<dbReference type="PANTHER" id="PTHR21277">
    <property type="entry name" value="TRANSCRIPTIONAL ADAPTER 1"/>
    <property type="match status" value="1"/>
</dbReference>
<dbReference type="PANTHER" id="PTHR21277:SF44">
    <property type="entry name" value="TRANSCRIPTIONAL REGULATOR OF RNA POLII, SAGA, SUBUNIT"/>
    <property type="match status" value="1"/>
</dbReference>
<keyword evidence="3" id="KW-1185">Reference proteome</keyword>
<dbReference type="AlphaFoldDB" id="A0AAP0EY66"/>
<sequence>MGLERNVSLNQHSSRVDILELKAQIIRRVGHQRAEAYFNHLNKLLSLKLRKSEFHKLCVAAVGRENIALHNKLIVAIIKNACLAKVPPPKESKLEDSLNSKFRNGYHRSNLQSLCRDAFPQSPRRCRSSNFRDRKFRDRPSPLGPSQRIHSTVCDESAPRTQEQQSGTDLFSPVSRPLGEVVSVEEGEEVDQVAVSPSVQSRSPVKAPLGISINSSGVRKKGLRSSFLSSIHHETCRDSYMLPDAGSLRRRLEQKLEGEGLELSTDCITLLNNGLDAFLKRLIKPCMELAASRCRNEYLRQVQSQVTPALYGVLSKRLMMQRPNQSISVSLLDLQVAMQLNPHLLGEAWPQLLETICLNQPDE</sequence>
<gene>
    <name evidence="2" type="ORF">Sjap_022691</name>
</gene>
<comment type="caution">
    <text evidence="2">The sequence shown here is derived from an EMBL/GenBank/DDBJ whole genome shotgun (WGS) entry which is preliminary data.</text>
</comment>
<reference evidence="2 3" key="1">
    <citation type="submission" date="2024-01" db="EMBL/GenBank/DDBJ databases">
        <title>Genome assemblies of Stephania.</title>
        <authorList>
            <person name="Yang L."/>
        </authorList>
    </citation>
    <scope>NUCLEOTIDE SEQUENCE [LARGE SCALE GENOMIC DNA]</scope>
    <source>
        <strain evidence="2">QJT</strain>
        <tissue evidence="2">Leaf</tissue>
    </source>
</reference>
<accession>A0AAP0EY66</accession>